<keyword evidence="3" id="KW-1185">Reference proteome</keyword>
<evidence type="ECO:0000313" key="2">
    <source>
        <dbReference type="EMBL" id="RAJ16408.1"/>
    </source>
</evidence>
<dbReference type="AlphaFoldDB" id="A0A327RJJ7"/>
<dbReference type="Proteomes" id="UP000248703">
    <property type="component" value="Unassembled WGS sequence"/>
</dbReference>
<dbReference type="RefSeq" id="WP_111659595.1">
    <property type="nucleotide sequence ID" value="NZ_QLLO01000003.1"/>
</dbReference>
<evidence type="ECO:0000256" key="1">
    <source>
        <dbReference type="SAM" id="Coils"/>
    </source>
</evidence>
<accession>A0A327RJJ7</accession>
<keyword evidence="1" id="KW-0175">Coiled coil</keyword>
<dbReference type="OrthoDB" id="1139121at2"/>
<name>A0A327RJJ7_9FLAO</name>
<organism evidence="2 3">
    <name type="scientific">Olleya aquimaris</name>
    <dbReference type="NCBI Taxonomy" id="639310"/>
    <lineage>
        <taxon>Bacteria</taxon>
        <taxon>Pseudomonadati</taxon>
        <taxon>Bacteroidota</taxon>
        <taxon>Flavobacteriia</taxon>
        <taxon>Flavobacteriales</taxon>
        <taxon>Flavobacteriaceae</taxon>
    </lineage>
</organism>
<dbReference type="EMBL" id="QLLO01000003">
    <property type="protein sequence ID" value="RAJ16408.1"/>
    <property type="molecule type" value="Genomic_DNA"/>
</dbReference>
<sequence length="146" mass="17535">MKTHKQEKITEWYSADRMHEMSKNWLSDLNFIKDEQLFLEDLITNYTQKIIDSDALDRAQNVATALQRTKRGNQKLLTALKRHENELQIMVDGKDELEKENKYKAEHQEFTKTISSFYFDYKAVKFEIFELVKQLMKTDKEEHLLK</sequence>
<reference evidence="2 3" key="1">
    <citation type="submission" date="2018-06" db="EMBL/GenBank/DDBJ databases">
        <title>Genomic Encyclopedia of Archaeal and Bacterial Type Strains, Phase II (KMG-II): from individual species to whole genera.</title>
        <authorList>
            <person name="Goeker M."/>
        </authorList>
    </citation>
    <scope>NUCLEOTIDE SEQUENCE [LARGE SCALE GENOMIC DNA]</scope>
    <source>
        <strain evidence="2 3">DSM 24464</strain>
    </source>
</reference>
<proteinExistence type="predicted"/>
<comment type="caution">
    <text evidence="2">The sequence shown here is derived from an EMBL/GenBank/DDBJ whole genome shotgun (WGS) entry which is preliminary data.</text>
</comment>
<protein>
    <submittedName>
        <fullName evidence="2">Uncharacterized protein</fullName>
    </submittedName>
</protein>
<gene>
    <name evidence="2" type="ORF">LY08_01268</name>
</gene>
<evidence type="ECO:0000313" key="3">
    <source>
        <dbReference type="Proteomes" id="UP000248703"/>
    </source>
</evidence>
<feature type="coiled-coil region" evidence="1">
    <location>
        <begin position="66"/>
        <end position="100"/>
    </location>
</feature>